<keyword evidence="2" id="KW-1185">Reference proteome</keyword>
<dbReference type="AlphaFoldDB" id="A0A3P6H7J4"/>
<reference evidence="1 2" key="1">
    <citation type="submission" date="2018-10" db="EMBL/GenBank/DDBJ databases">
        <authorList>
            <consortium name="Pathogen Informatics"/>
        </authorList>
    </citation>
    <scope>NUCLEOTIDE SEQUENCE [LARGE SCALE GENOMIC DNA]</scope>
</reference>
<dbReference type="Proteomes" id="UP000267029">
    <property type="component" value="Unassembled WGS sequence"/>
</dbReference>
<accession>A0A3P6H7J4</accession>
<evidence type="ECO:0000313" key="2">
    <source>
        <dbReference type="Proteomes" id="UP000267029"/>
    </source>
</evidence>
<protein>
    <submittedName>
        <fullName evidence="1">Uncharacterized protein</fullName>
    </submittedName>
</protein>
<organism evidence="1 2">
    <name type="scientific">Mesocestoides corti</name>
    <name type="common">Flatworm</name>
    <dbReference type="NCBI Taxonomy" id="53468"/>
    <lineage>
        <taxon>Eukaryota</taxon>
        <taxon>Metazoa</taxon>
        <taxon>Spiralia</taxon>
        <taxon>Lophotrochozoa</taxon>
        <taxon>Platyhelminthes</taxon>
        <taxon>Cestoda</taxon>
        <taxon>Eucestoda</taxon>
        <taxon>Cyclophyllidea</taxon>
        <taxon>Mesocestoididae</taxon>
        <taxon>Mesocestoides</taxon>
    </lineage>
</organism>
<dbReference type="EMBL" id="UXSR01005764">
    <property type="protein sequence ID" value="VDD83562.1"/>
    <property type="molecule type" value="Genomic_DNA"/>
</dbReference>
<name>A0A3P6H7J4_MESCO</name>
<sequence>MGLCLVLFIPGIVFSVKLINLYRKTEKYSPDYEEPRFHRWRDLNGWIDRILLGEVSKSVDTAVGDLLNEDTPAEVNVDGTTPHPRLLLSFLDEGMGGQHVSGCSSPPPLPSSSRITHAPSSLFSPTTSALLCVSLLSGVMTLSLFGATTAKSIVATGENAFCRNSASECSYNHFLFSFLFRKHRLRKGKSDQINAKGDSSAYGFSHRHGPTNSSYQPVSVYPYDAYE</sequence>
<proteinExistence type="predicted"/>
<evidence type="ECO:0000313" key="1">
    <source>
        <dbReference type="EMBL" id="VDD83562.1"/>
    </source>
</evidence>
<gene>
    <name evidence="1" type="ORF">MCOS_LOCUS9565</name>
</gene>
<dbReference type="STRING" id="53468.A0A3P6H7J4"/>